<comment type="function">
    <text evidence="1">Removes C-terminal D-alanyl residues from sugar-peptide cell wall precursors.</text>
</comment>
<dbReference type="Gene3D" id="3.40.710.10">
    <property type="entry name" value="DD-peptidase/beta-lactamase superfamily"/>
    <property type="match status" value="1"/>
</dbReference>
<evidence type="ECO:0000256" key="13">
    <source>
        <dbReference type="PIRSR" id="PIRSR618044-1"/>
    </source>
</evidence>
<dbReference type="InterPro" id="IPR001967">
    <property type="entry name" value="Peptidase_S11_N"/>
</dbReference>
<evidence type="ECO:0000256" key="9">
    <source>
        <dbReference type="ARBA" id="ARBA00022960"/>
    </source>
</evidence>
<evidence type="ECO:0000256" key="2">
    <source>
        <dbReference type="ARBA" id="ARBA00004752"/>
    </source>
</evidence>
<evidence type="ECO:0000256" key="4">
    <source>
        <dbReference type="ARBA" id="ARBA00012448"/>
    </source>
</evidence>
<dbReference type="Pfam" id="PF07943">
    <property type="entry name" value="PBP5_C"/>
    <property type="match status" value="1"/>
</dbReference>
<evidence type="ECO:0000256" key="8">
    <source>
        <dbReference type="ARBA" id="ARBA00022801"/>
    </source>
</evidence>
<feature type="binding site" evidence="14">
    <location>
        <position position="223"/>
    </location>
    <ligand>
        <name>substrate</name>
    </ligand>
</feature>
<organism evidence="17 18">
    <name type="scientific">Novosphingobium arvoryzae</name>
    <dbReference type="NCBI Taxonomy" id="1256514"/>
    <lineage>
        <taxon>Bacteria</taxon>
        <taxon>Pseudomonadati</taxon>
        <taxon>Pseudomonadota</taxon>
        <taxon>Alphaproteobacteria</taxon>
        <taxon>Sphingomonadales</taxon>
        <taxon>Sphingomonadaceae</taxon>
        <taxon>Novosphingobium</taxon>
    </lineage>
</organism>
<evidence type="ECO:0000256" key="15">
    <source>
        <dbReference type="RuleBase" id="RU004016"/>
    </source>
</evidence>
<feature type="active site" evidence="13">
    <location>
        <position position="119"/>
    </location>
</feature>
<evidence type="ECO:0000256" key="14">
    <source>
        <dbReference type="PIRSR" id="PIRSR618044-2"/>
    </source>
</evidence>
<evidence type="ECO:0000256" key="6">
    <source>
        <dbReference type="ARBA" id="ARBA00022670"/>
    </source>
</evidence>
<keyword evidence="10" id="KW-0573">Peptidoglycan synthesis</keyword>
<evidence type="ECO:0000256" key="7">
    <source>
        <dbReference type="ARBA" id="ARBA00022729"/>
    </source>
</evidence>
<dbReference type="GO" id="GO:0008360">
    <property type="term" value="P:regulation of cell shape"/>
    <property type="evidence" value="ECO:0007669"/>
    <property type="project" value="UniProtKB-KW"/>
</dbReference>
<dbReference type="SMART" id="SM00936">
    <property type="entry name" value="PBP5_C"/>
    <property type="match status" value="1"/>
</dbReference>
<dbReference type="InterPro" id="IPR037167">
    <property type="entry name" value="Peptidase_S11_C_sf"/>
</dbReference>
<keyword evidence="11" id="KW-0961">Cell wall biogenesis/degradation</keyword>
<dbReference type="SUPFAM" id="SSF56601">
    <property type="entry name" value="beta-lactamase/transpeptidase-like"/>
    <property type="match status" value="1"/>
</dbReference>
<evidence type="ECO:0000313" key="18">
    <source>
        <dbReference type="Proteomes" id="UP000634139"/>
    </source>
</evidence>
<dbReference type="SUPFAM" id="SSF69189">
    <property type="entry name" value="Penicillin-binding protein associated domain"/>
    <property type="match status" value="1"/>
</dbReference>
<reference evidence="17" key="1">
    <citation type="journal article" date="2014" name="Int. J. Syst. Evol. Microbiol.">
        <title>Complete genome sequence of Corynebacterium casei LMG S-19264T (=DSM 44701T), isolated from a smear-ripened cheese.</title>
        <authorList>
            <consortium name="US DOE Joint Genome Institute (JGI-PGF)"/>
            <person name="Walter F."/>
            <person name="Albersmeier A."/>
            <person name="Kalinowski J."/>
            <person name="Ruckert C."/>
        </authorList>
    </citation>
    <scope>NUCLEOTIDE SEQUENCE</scope>
    <source>
        <strain evidence="17">KCTC 32422</strain>
    </source>
</reference>
<dbReference type="AlphaFoldDB" id="A0A918RF29"/>
<comment type="catalytic activity">
    <reaction evidence="12">
        <text>Preferential cleavage: (Ac)2-L-Lys-D-Ala-|-D-Ala. Also transpeptidation of peptidyl-alanyl moieties that are N-acyl substituents of D-alanine.</text>
        <dbReference type="EC" id="3.4.16.4"/>
    </reaction>
</comment>
<dbReference type="GO" id="GO:0009252">
    <property type="term" value="P:peptidoglycan biosynthetic process"/>
    <property type="evidence" value="ECO:0007669"/>
    <property type="project" value="UniProtKB-KW"/>
</dbReference>
<keyword evidence="7" id="KW-0732">Signal</keyword>
<evidence type="ECO:0000256" key="3">
    <source>
        <dbReference type="ARBA" id="ARBA00007164"/>
    </source>
</evidence>
<evidence type="ECO:0000259" key="16">
    <source>
        <dbReference type="SMART" id="SM00936"/>
    </source>
</evidence>
<evidence type="ECO:0000256" key="1">
    <source>
        <dbReference type="ARBA" id="ARBA00003217"/>
    </source>
</evidence>
<dbReference type="PANTHER" id="PTHR21581">
    <property type="entry name" value="D-ALANYL-D-ALANINE CARBOXYPEPTIDASE"/>
    <property type="match status" value="1"/>
</dbReference>
<evidence type="ECO:0000256" key="10">
    <source>
        <dbReference type="ARBA" id="ARBA00022984"/>
    </source>
</evidence>
<evidence type="ECO:0000313" key="17">
    <source>
        <dbReference type="EMBL" id="GGZ95920.1"/>
    </source>
</evidence>
<evidence type="ECO:0000256" key="5">
    <source>
        <dbReference type="ARBA" id="ARBA00022645"/>
    </source>
</evidence>
<proteinExistence type="inferred from homology"/>
<feature type="active site" description="Acyl-ester intermediate" evidence="13">
    <location>
        <position position="56"/>
    </location>
</feature>
<dbReference type="Gene3D" id="2.60.410.10">
    <property type="entry name" value="D-Ala-D-Ala carboxypeptidase, C-terminal domain"/>
    <property type="match status" value="1"/>
</dbReference>
<accession>A0A918RF29</accession>
<evidence type="ECO:0000256" key="11">
    <source>
        <dbReference type="ARBA" id="ARBA00023316"/>
    </source>
</evidence>
<dbReference type="GO" id="GO:0009002">
    <property type="term" value="F:serine-type D-Ala-D-Ala carboxypeptidase activity"/>
    <property type="evidence" value="ECO:0007669"/>
    <property type="project" value="UniProtKB-EC"/>
</dbReference>
<dbReference type="Pfam" id="PF00768">
    <property type="entry name" value="Peptidase_S11"/>
    <property type="match status" value="1"/>
</dbReference>
<dbReference type="EC" id="3.4.16.4" evidence="4"/>
<dbReference type="InterPro" id="IPR012338">
    <property type="entry name" value="Beta-lactam/transpept-like"/>
</dbReference>
<dbReference type="InterPro" id="IPR018044">
    <property type="entry name" value="Peptidase_S11"/>
</dbReference>
<name>A0A918RF29_9SPHN</name>
<keyword evidence="9" id="KW-0133">Cell shape</keyword>
<protein>
    <recommendedName>
        <fullName evidence="4">serine-type D-Ala-D-Ala carboxypeptidase</fullName>
        <ecNumber evidence="4">3.4.16.4</ecNumber>
    </recommendedName>
</protein>
<dbReference type="PRINTS" id="PR00725">
    <property type="entry name" value="DADACBPTASE1"/>
</dbReference>
<keyword evidence="5 17" id="KW-0121">Carboxypeptidase</keyword>
<sequence length="379" mass="39962">MLLLLALMLPAGVGASGAPMPLPAAVQQAPVALLVDLSAGQTLYARNAERRLLPASMTKAMTALLAFDLIAAGELDENAEVTVRPETAAQWAGQGTSLYLKPGQKVRVRELLLGVTTVSANDASVALAEAALGSTAAWTARMNQRAASLGMRGSAFHTPNGWPDGGKTYVTARDMVRLARALIHEHPQLYRRYFGHRAMDWQGQRFPNHDPFAGVVTGADGIKTGHTREAGYNFLGAVERDGRRLVLVVGGVPSYAGRAEAARALAEWGYAAWDSRPFVAQGQVIGRARVQGGAARSVPLALARPFSLTVPKGTQPRIATRIVYDGPVPAPIASGTPLGALEVRIDGRPAHFLPLVASESVGRAGPIDRLVNGLLGLAE</sequence>
<dbReference type="GO" id="GO:0071555">
    <property type="term" value="P:cell wall organization"/>
    <property type="evidence" value="ECO:0007669"/>
    <property type="project" value="UniProtKB-KW"/>
</dbReference>
<keyword evidence="6" id="KW-0645">Protease</keyword>
<evidence type="ECO:0000256" key="12">
    <source>
        <dbReference type="ARBA" id="ARBA00034000"/>
    </source>
</evidence>
<comment type="pathway">
    <text evidence="2">Cell wall biogenesis; peptidoglycan biosynthesis.</text>
</comment>
<dbReference type="GO" id="GO:0006508">
    <property type="term" value="P:proteolysis"/>
    <property type="evidence" value="ECO:0007669"/>
    <property type="project" value="UniProtKB-KW"/>
</dbReference>
<keyword evidence="18" id="KW-1185">Reference proteome</keyword>
<gene>
    <name evidence="17" type="primary">dac</name>
    <name evidence="17" type="ORF">GCM10011617_15560</name>
</gene>
<feature type="active site" description="Proton acceptor" evidence="13">
    <location>
        <position position="59"/>
    </location>
</feature>
<dbReference type="EMBL" id="BMZD01000003">
    <property type="protein sequence ID" value="GGZ95920.1"/>
    <property type="molecule type" value="Genomic_DNA"/>
</dbReference>
<dbReference type="PANTHER" id="PTHR21581:SF6">
    <property type="entry name" value="TRAFFICKING PROTEIN PARTICLE COMPLEX SUBUNIT 12"/>
    <property type="match status" value="1"/>
</dbReference>
<comment type="similarity">
    <text evidence="3 15">Belongs to the peptidase S11 family.</text>
</comment>
<dbReference type="InterPro" id="IPR015956">
    <property type="entry name" value="Peniciliin-bd_prot_C_sf"/>
</dbReference>
<feature type="domain" description="Peptidase S11 D-Ala-D-Ala carboxypeptidase A C-terminal" evidence="16">
    <location>
        <begin position="273"/>
        <end position="363"/>
    </location>
</feature>
<dbReference type="InterPro" id="IPR012907">
    <property type="entry name" value="Peptidase_S11_C"/>
</dbReference>
<keyword evidence="8" id="KW-0378">Hydrolase</keyword>
<dbReference type="Proteomes" id="UP000634139">
    <property type="component" value="Unassembled WGS sequence"/>
</dbReference>
<reference evidence="17" key="2">
    <citation type="submission" date="2020-09" db="EMBL/GenBank/DDBJ databases">
        <authorList>
            <person name="Sun Q."/>
            <person name="Kim S."/>
        </authorList>
    </citation>
    <scope>NUCLEOTIDE SEQUENCE</scope>
    <source>
        <strain evidence="17">KCTC 32422</strain>
    </source>
</reference>
<comment type="caution">
    <text evidence="17">The sequence shown here is derived from an EMBL/GenBank/DDBJ whole genome shotgun (WGS) entry which is preliminary data.</text>
</comment>